<protein>
    <submittedName>
        <fullName evidence="3">Uncharacterized protein</fullName>
    </submittedName>
</protein>
<evidence type="ECO:0000313" key="4">
    <source>
        <dbReference type="Proteomes" id="UP000075714"/>
    </source>
</evidence>
<keyword evidence="2" id="KW-1133">Transmembrane helix</keyword>
<dbReference type="Proteomes" id="UP000075714">
    <property type="component" value="Unassembled WGS sequence"/>
</dbReference>
<reference evidence="4" key="1">
    <citation type="journal article" date="2016" name="Nat. Commun.">
        <title>The Gonium pectorale genome demonstrates co-option of cell cycle regulation during the evolution of multicellularity.</title>
        <authorList>
            <person name="Hanschen E.R."/>
            <person name="Marriage T.N."/>
            <person name="Ferris P.J."/>
            <person name="Hamaji T."/>
            <person name="Toyoda A."/>
            <person name="Fujiyama A."/>
            <person name="Neme R."/>
            <person name="Noguchi H."/>
            <person name="Minakuchi Y."/>
            <person name="Suzuki M."/>
            <person name="Kawai-Toyooka H."/>
            <person name="Smith D.R."/>
            <person name="Sparks H."/>
            <person name="Anderson J."/>
            <person name="Bakaric R."/>
            <person name="Luria V."/>
            <person name="Karger A."/>
            <person name="Kirschner M.W."/>
            <person name="Durand P.M."/>
            <person name="Michod R.E."/>
            <person name="Nozaki H."/>
            <person name="Olson B.J."/>
        </authorList>
    </citation>
    <scope>NUCLEOTIDE SEQUENCE [LARGE SCALE GENOMIC DNA]</scope>
    <source>
        <strain evidence="4">NIES-2863</strain>
    </source>
</reference>
<gene>
    <name evidence="3" type="ORF">GPECTOR_45g98</name>
</gene>
<organism evidence="3 4">
    <name type="scientific">Gonium pectorale</name>
    <name type="common">Green alga</name>
    <dbReference type="NCBI Taxonomy" id="33097"/>
    <lineage>
        <taxon>Eukaryota</taxon>
        <taxon>Viridiplantae</taxon>
        <taxon>Chlorophyta</taxon>
        <taxon>core chlorophytes</taxon>
        <taxon>Chlorophyceae</taxon>
        <taxon>CS clade</taxon>
        <taxon>Chlamydomonadales</taxon>
        <taxon>Volvocaceae</taxon>
        <taxon>Gonium</taxon>
    </lineage>
</organism>
<dbReference type="AlphaFoldDB" id="A0A150G923"/>
<dbReference type="OrthoDB" id="562973at2759"/>
<keyword evidence="2" id="KW-0472">Membrane</keyword>
<feature type="transmembrane region" description="Helical" evidence="2">
    <location>
        <begin position="74"/>
        <end position="92"/>
    </location>
</feature>
<comment type="caution">
    <text evidence="3">The sequence shown here is derived from an EMBL/GenBank/DDBJ whole genome shotgun (WGS) entry which is preliminary data.</text>
</comment>
<evidence type="ECO:0000256" key="1">
    <source>
        <dbReference type="SAM" id="MobiDB-lite"/>
    </source>
</evidence>
<feature type="transmembrane region" description="Helical" evidence="2">
    <location>
        <begin position="50"/>
        <end position="68"/>
    </location>
</feature>
<accession>A0A150G923</accession>
<evidence type="ECO:0000256" key="2">
    <source>
        <dbReference type="SAM" id="Phobius"/>
    </source>
</evidence>
<feature type="region of interest" description="Disordered" evidence="1">
    <location>
        <begin position="463"/>
        <end position="488"/>
    </location>
</feature>
<dbReference type="EMBL" id="LSYV01000046">
    <property type="protein sequence ID" value="KXZ46328.1"/>
    <property type="molecule type" value="Genomic_DNA"/>
</dbReference>
<feature type="transmembrane region" description="Helical" evidence="2">
    <location>
        <begin position="714"/>
        <end position="737"/>
    </location>
</feature>
<feature type="transmembrane region" description="Helical" evidence="2">
    <location>
        <begin position="20"/>
        <end position="38"/>
    </location>
</feature>
<feature type="transmembrane region" description="Helical" evidence="2">
    <location>
        <begin position="99"/>
        <end position="121"/>
    </location>
</feature>
<proteinExistence type="predicted"/>
<keyword evidence="2" id="KW-0812">Transmembrane</keyword>
<feature type="transmembrane region" description="Helical" evidence="2">
    <location>
        <begin position="675"/>
        <end position="694"/>
    </location>
</feature>
<evidence type="ECO:0000313" key="3">
    <source>
        <dbReference type="EMBL" id="KXZ46328.1"/>
    </source>
</evidence>
<sequence length="838" mass="86473">MRNFLPALWDQLFFKPPYRWVSFAYVMGLLRLPLAAMLPQDLYKQAGAALTYAARLSPLTYIIFHGVVREPSSHAIWYFGSFYSALDLFFFLSVPSPSFVVEVLVAAASMSGLGVLTYTYAMRAAAIDDDAGAIPAAAYPPRRPPRYRPFIRHRPLFAKIPGYQPDQLEPGFEQRLAEAVAASPAAAAAVAGGGHLCLGGVYVRPGCIELLLEQEEWGGSGWDEEGEEERWGHDEVEAEAGLTGHGARSGADAPVPLSSIAAAEAADGVVPEGPRDDGSPAAQRAVIGASGFARADRWAVDFPGVMISGALLPGVAVEDLLAALQLPPRQGGPPPALSPGADGGDGVAPVAASEPCPLVSVSAMPRVLLLQPLAPPATTLAVQATGASSPARRITLRFGVPEGWGAAGRAAATSAPPLPVASASQPADGIHRDVLSDLEVLVRFRSAYLPSRLTWTSAADAGAKSAAQEPWQSEDADEDRGDKGRMRCRPDRTQLADELSFLEAVLELPELPRGPGGADADAVSSPFAANADWPPLKTSVTDICGCSGGGDASSSCGAGMERFGSGSDHGADGRADWVAALMAVLGLRRLPAAEDLAFRAFADRWTVSQGHAMCVLDAACLLVTLLRCAACGQLIGTGPILLLAAFGLSAALMAAKLLGATPPGAWARLERRCRLLRYGGYAMAKGMITFAGWPAPPGVGPYLTMPGMLVLEGILLPGLSLLPPFVALLVIPALNFLTALELLAAQPDLPRTAAALVAGRTALAGLVTNLCCHVCMRLSFERRARGSTSGGGTSGAGRAVPAGLSACATLAAGAPAGAGSASARPAGAAATAKGCKAD</sequence>
<name>A0A150G923_GONPE</name>
<keyword evidence="4" id="KW-1185">Reference proteome</keyword>
<feature type="transmembrane region" description="Helical" evidence="2">
    <location>
        <begin position="634"/>
        <end position="655"/>
    </location>
</feature>